<dbReference type="SMART" id="SM00320">
    <property type="entry name" value="WD40"/>
    <property type="match status" value="4"/>
</dbReference>
<dbReference type="Gene3D" id="2.130.10.10">
    <property type="entry name" value="YVTN repeat-like/Quinoprotein amine dehydrogenase"/>
    <property type="match status" value="2"/>
</dbReference>
<name>A0A9P6J6R7_MORAP</name>
<dbReference type="PROSITE" id="PS50082">
    <property type="entry name" value="WD_REPEATS_2"/>
    <property type="match status" value="1"/>
</dbReference>
<dbReference type="EMBL" id="JAAAHY010000600">
    <property type="protein sequence ID" value="KAF9961008.1"/>
    <property type="molecule type" value="Genomic_DNA"/>
</dbReference>
<dbReference type="Proteomes" id="UP000738359">
    <property type="component" value="Unassembled WGS sequence"/>
</dbReference>
<sequence>MSNLRAMVPQLVRRRLNYHLDECWFVHFSPSGEFLASIGLDQTIALWHDIMSPEPRIYKTFNYKRTITQVEWSPDSQYLLANLGYDLRRPDFVPELHLISVKTGETLFTKSYSKNGQFVMVSSISWFSDSKRFLTATDDGLYCIWNADGKIVREIAVPRANRAEHIRMIPGKDEALIYTRAHTLEHLSLGEVVSSTRVDEVSGRTMAVNISRQGKYLALSSKVDEELHRPAQISLYDLKTMTYLRSFEAETYINNVFMIVPAFAGCHEELLCAGSENGKLHFWDIETGEVVSVLDEHSNHSGCMSVHPSQAGMAVSCSDDNTIIIWVTKELQHELQAGDEKWMQRLRGAVEPPLDIKNGW</sequence>
<gene>
    <name evidence="4" type="ORF">BGZ70_008415</name>
</gene>
<dbReference type="InterPro" id="IPR036322">
    <property type="entry name" value="WD40_repeat_dom_sf"/>
</dbReference>
<keyword evidence="2" id="KW-0677">Repeat</keyword>
<evidence type="ECO:0000256" key="3">
    <source>
        <dbReference type="PROSITE-ProRule" id="PRU00221"/>
    </source>
</evidence>
<evidence type="ECO:0000313" key="4">
    <source>
        <dbReference type="EMBL" id="KAF9961008.1"/>
    </source>
</evidence>
<comment type="caution">
    <text evidence="4">The sequence shown here is derived from an EMBL/GenBank/DDBJ whole genome shotgun (WGS) entry which is preliminary data.</text>
</comment>
<organism evidence="4 5">
    <name type="scientific">Mortierella alpina</name>
    <name type="common">Oleaginous fungus</name>
    <name type="synonym">Mortierella renispora</name>
    <dbReference type="NCBI Taxonomy" id="64518"/>
    <lineage>
        <taxon>Eukaryota</taxon>
        <taxon>Fungi</taxon>
        <taxon>Fungi incertae sedis</taxon>
        <taxon>Mucoromycota</taxon>
        <taxon>Mortierellomycotina</taxon>
        <taxon>Mortierellomycetes</taxon>
        <taxon>Mortierellales</taxon>
        <taxon>Mortierellaceae</taxon>
        <taxon>Mortierella</taxon>
    </lineage>
</organism>
<dbReference type="InterPro" id="IPR051350">
    <property type="entry name" value="WD_repeat-ST_regulator"/>
</dbReference>
<dbReference type="InterPro" id="IPR001680">
    <property type="entry name" value="WD40_rpt"/>
</dbReference>
<dbReference type="OrthoDB" id="972532at2759"/>
<keyword evidence="5" id="KW-1185">Reference proteome</keyword>
<dbReference type="PANTHER" id="PTHR22838">
    <property type="entry name" value="WD REPEAT PROTEIN 26-RELATED"/>
    <property type="match status" value="1"/>
</dbReference>
<evidence type="ECO:0000256" key="2">
    <source>
        <dbReference type="ARBA" id="ARBA00022737"/>
    </source>
</evidence>
<protein>
    <recommendedName>
        <fullName evidence="6">WD40 repeat-like protein</fullName>
    </recommendedName>
</protein>
<dbReference type="Pfam" id="PF00400">
    <property type="entry name" value="WD40"/>
    <property type="match status" value="3"/>
</dbReference>
<dbReference type="SUPFAM" id="SSF50978">
    <property type="entry name" value="WD40 repeat-like"/>
    <property type="match status" value="1"/>
</dbReference>
<dbReference type="AlphaFoldDB" id="A0A9P6J6R7"/>
<proteinExistence type="predicted"/>
<accession>A0A9P6J6R7</accession>
<keyword evidence="1 3" id="KW-0853">WD repeat</keyword>
<reference evidence="4" key="1">
    <citation type="journal article" date="2020" name="Fungal Divers.">
        <title>Resolving the Mortierellaceae phylogeny through synthesis of multi-gene phylogenetics and phylogenomics.</title>
        <authorList>
            <person name="Vandepol N."/>
            <person name="Liber J."/>
            <person name="Desiro A."/>
            <person name="Na H."/>
            <person name="Kennedy M."/>
            <person name="Barry K."/>
            <person name="Grigoriev I.V."/>
            <person name="Miller A.N."/>
            <person name="O'Donnell K."/>
            <person name="Stajich J.E."/>
            <person name="Bonito G."/>
        </authorList>
    </citation>
    <scope>NUCLEOTIDE SEQUENCE</scope>
    <source>
        <strain evidence="4">CK1249</strain>
    </source>
</reference>
<evidence type="ECO:0000313" key="5">
    <source>
        <dbReference type="Proteomes" id="UP000738359"/>
    </source>
</evidence>
<feature type="repeat" description="WD" evidence="3">
    <location>
        <begin position="16"/>
        <end position="47"/>
    </location>
</feature>
<dbReference type="InterPro" id="IPR015943">
    <property type="entry name" value="WD40/YVTN_repeat-like_dom_sf"/>
</dbReference>
<evidence type="ECO:0008006" key="6">
    <source>
        <dbReference type="Google" id="ProtNLM"/>
    </source>
</evidence>
<dbReference type="PANTHER" id="PTHR22838:SF0">
    <property type="entry name" value="WD REPEAT-CONTAINING PROTEIN 26"/>
    <property type="match status" value="1"/>
</dbReference>
<evidence type="ECO:0000256" key="1">
    <source>
        <dbReference type="ARBA" id="ARBA00022574"/>
    </source>
</evidence>